<feature type="domain" description="EGF-like" evidence="5">
    <location>
        <begin position="870"/>
        <end position="905"/>
    </location>
</feature>
<comment type="caution">
    <text evidence="6">The sequence shown here is derived from an EMBL/GenBank/DDBJ whole genome shotgun (WGS) entry which is preliminary data.</text>
</comment>
<keyword evidence="4" id="KW-0472">Membrane</keyword>
<dbReference type="NCBIfam" id="TIGR02232">
    <property type="entry name" value="myxo_disulf_rpt"/>
    <property type="match status" value="6"/>
</dbReference>
<keyword evidence="4" id="KW-1133">Transmembrane helix</keyword>
<dbReference type="EMBL" id="CAJJDN010000079">
    <property type="protein sequence ID" value="CAD8102878.1"/>
    <property type="molecule type" value="Genomic_DNA"/>
</dbReference>
<feature type="domain" description="EGF-like" evidence="5">
    <location>
        <begin position="530"/>
        <end position="573"/>
    </location>
</feature>
<sequence length="1686" mass="193578">MINNTYYGSIYKNAFGIQTHKFKISNYYPNQGSYLTYSSRTDYDLIIYVDIPKYPFIFSAKGNYTDGTAGWGISEIQITSGYCSQYCLQCDVSFKCINCQSGYFIYQDGSCISYCSAPYQKLDGIQCYDYDNETPYSKYLIQEYINDATSPEYYGQYTLISQSGINFLKGSDIYYSYFGGITVFGGPFVWAQAKFQRIHNIQSPHHSVSIAFYILFGPSFPTDGRFIYNIENNPVESKLSTSSSHGSYSDGSKYIKVYEKIIHSANTLTITWECFGSNNEPVKAYCGFYNYYIVVHNCQPYCQSCLNYYSCDSWNYYDSTIISLSQTQCSNNQYYDKYLVRCLDCPASCQTCTSKIDCQTCKSTYTQPKLGCICTMKQYEDSNQCFNCPIECNQCLSPTYCIECLYSNNRQLINGKCDCIDGYYPIMSNPQCKQCHYLCKTCIGPSSDECLSCNNIGNIQQVGSTCSCPIGQAYQDKIKACSSCHSSCLACFRTTIDGCLTCEHTLNRILEGLRCICAPGFYESSNICTNCPNTEDSSLSQCYKQCNNNQQIWHTITCNSCDIGFQLVSGECQPICGDTQIKGYEQCEDNNTIFNDLCYNCQFQCPAHCITCNQFTVLPCPDTCGDEIISGIEECEDGNTIQYDGCYNCQYQCQPQCTKCIKGQCIECLTVCGDGMIVGSEQCEDFFSLPYKGCQNCKPRCQNSCFICDTTGLGCLSCKFGYNRINYTCYSVCGDKILTEEEQCDDGNLIIGDGCHFCQFSCQDSCLNCIQGDCYECQEGYEFEKFELRCNLIVSTLSFCQYQLKLFPDLYCSYCFEYCEICNENKCIICQNGYYLDINFSCISNYGDGIVVKNEECEKINVIIEYEYQECLFKCQRECLNCIDGVCFACEEIGWEIDIISRGCKPICGDGLVVGKEQCDDANEIDEDGCSQCQYLCQQQCTKCYLEFCLECNFQGWYLYENICITNCGDGIIVGDEQCDDQNTIQYDGCFDCKLECQPSCTDCRYGICYECGIQGWEIKNQFCLPICGDGVIIEDLEECDDGNIIPFDGCYECLYECQIGCLECQQNQCLKCFDDLYELDVKSSQCVQVNLNINNQDTNQINLDIIQYINLRCGEDKQLVDNKCVSLCGNGLVDGKNEECDDGNLNGGDGCSSFCHVEDSYQCVNQNGSFSLCTFILAPEFNLKILSDISNPIQIVELTFSQQVKALAELPLEEIMVFVITPQTKHELILRVFSNITINLSNPKYQVQIEFFESVSNPVLEVYTDKTMIFNSFEQSLDIIEKQINLGTPYVLPESTKQQLTSIVQLNDVMILALLTGSTIMFFNLLDLLQSLSYMKFMQYQFPPHLTIFLNTYTKVSLQPIFDYFETDQYLRKLKGESTSNQVNQNKDPQNTFNQHYLFNAKSCYFSIIASLLTYIIYCLLVSQRVERLFFKLSKKFRIKLIIQLVLLFQKQIQMKCLILKIEYFSLGIFKVYQAILHQFMFSVLVQFPNYKFDTPFEIFNSINAILGLLFIVIANIPLLSITSSKIKNLRKWKYFYHESKPHFWALQFRPFLIYRILFYILIIVKLIDYPEAQSILLSMQSFFFLIYLIKFKPQKCVFEMIKLMCREFLLIIITGSFLIYSFEFSQEYFLIFGWIHIGLFCIILVINLLLDVLQQILKTYDRYCQKKKKQRRKEMMKKFYLYQL</sequence>
<evidence type="ECO:0000256" key="1">
    <source>
        <dbReference type="ARBA" id="ARBA00022729"/>
    </source>
</evidence>
<dbReference type="SMART" id="SM00261">
    <property type="entry name" value="FU"/>
    <property type="match status" value="7"/>
</dbReference>
<proteinExistence type="predicted"/>
<evidence type="ECO:0000259" key="5">
    <source>
        <dbReference type="SMART" id="SM00181"/>
    </source>
</evidence>
<dbReference type="SMART" id="SM00181">
    <property type="entry name" value="EGF"/>
    <property type="match status" value="8"/>
</dbReference>
<keyword evidence="3" id="KW-1015">Disulfide bond</keyword>
<keyword evidence="1" id="KW-0732">Signal</keyword>
<feature type="transmembrane region" description="Helical" evidence="4">
    <location>
        <begin position="1405"/>
        <end position="1424"/>
    </location>
</feature>
<keyword evidence="2" id="KW-0677">Repeat</keyword>
<feature type="domain" description="EGF-like" evidence="5">
    <location>
        <begin position="490"/>
        <end position="529"/>
    </location>
</feature>
<gene>
    <name evidence="6" type="ORF">PSON_ATCC_30995.1.T0790002</name>
</gene>
<dbReference type="OrthoDB" id="300641at2759"/>
<evidence type="ECO:0000313" key="6">
    <source>
        <dbReference type="EMBL" id="CAD8102878.1"/>
    </source>
</evidence>
<feature type="transmembrane region" description="Helical" evidence="4">
    <location>
        <begin position="1575"/>
        <end position="1593"/>
    </location>
</feature>
<evidence type="ECO:0000256" key="4">
    <source>
        <dbReference type="SAM" id="Phobius"/>
    </source>
</evidence>
<dbReference type="InterPro" id="IPR000742">
    <property type="entry name" value="EGF"/>
</dbReference>
<feature type="transmembrane region" description="Helical" evidence="4">
    <location>
        <begin position="1463"/>
        <end position="1483"/>
    </location>
</feature>
<feature type="transmembrane region" description="Helical" evidence="4">
    <location>
        <begin position="1630"/>
        <end position="1652"/>
    </location>
</feature>
<name>A0A8S1PJX6_9CILI</name>
<feature type="domain" description="EGF-like" evidence="5">
    <location>
        <begin position="344"/>
        <end position="373"/>
    </location>
</feature>
<keyword evidence="7" id="KW-1185">Reference proteome</keyword>
<dbReference type="PANTHER" id="PTHR38934:SF6">
    <property type="entry name" value="CHROMOSOME UNDETERMINED SCAFFOLD_176, WHOLE GENOME SHOTGUN SEQUENCE"/>
    <property type="match status" value="1"/>
</dbReference>
<feature type="domain" description="EGF-like" evidence="5">
    <location>
        <begin position="391"/>
        <end position="433"/>
    </location>
</feature>
<accession>A0A8S1PJX6</accession>
<feature type="transmembrane region" description="Helical" evidence="4">
    <location>
        <begin position="1503"/>
        <end position="1524"/>
    </location>
</feature>
<organism evidence="6 7">
    <name type="scientific">Paramecium sonneborni</name>
    <dbReference type="NCBI Taxonomy" id="65129"/>
    <lineage>
        <taxon>Eukaryota</taxon>
        <taxon>Sar</taxon>
        <taxon>Alveolata</taxon>
        <taxon>Ciliophora</taxon>
        <taxon>Intramacronucleata</taxon>
        <taxon>Oligohymenophorea</taxon>
        <taxon>Peniculida</taxon>
        <taxon>Parameciidae</taxon>
        <taxon>Paramecium</taxon>
    </lineage>
</organism>
<dbReference type="InterPro" id="IPR006212">
    <property type="entry name" value="Furin_repeat"/>
</dbReference>
<keyword evidence="4" id="KW-0812">Transmembrane</keyword>
<evidence type="ECO:0000313" key="7">
    <source>
        <dbReference type="Proteomes" id="UP000692954"/>
    </source>
</evidence>
<dbReference type="InterPro" id="IPR011936">
    <property type="entry name" value="Myxo_disulph_rpt"/>
</dbReference>
<evidence type="ECO:0000256" key="2">
    <source>
        <dbReference type="ARBA" id="ARBA00022737"/>
    </source>
</evidence>
<feature type="domain" description="EGF-like" evidence="5">
    <location>
        <begin position="1057"/>
        <end position="1088"/>
    </location>
</feature>
<dbReference type="PANTHER" id="PTHR38934">
    <property type="entry name" value="HYPHALLY REGULATED CELL WALL PROTEIN 1"/>
    <property type="match status" value="1"/>
</dbReference>
<protein>
    <recommendedName>
        <fullName evidence="5">EGF-like domain-containing protein</fullName>
    </recommendedName>
</protein>
<dbReference type="Pfam" id="PF13948">
    <property type="entry name" value="DUF4215"/>
    <property type="match status" value="9"/>
</dbReference>
<reference evidence="6" key="1">
    <citation type="submission" date="2021-01" db="EMBL/GenBank/DDBJ databases">
        <authorList>
            <consortium name="Genoscope - CEA"/>
            <person name="William W."/>
        </authorList>
    </citation>
    <scope>NUCLEOTIDE SEQUENCE</scope>
</reference>
<feature type="domain" description="EGF-like" evidence="5">
    <location>
        <begin position="814"/>
        <end position="843"/>
    </location>
</feature>
<feature type="transmembrane region" description="Helical" evidence="4">
    <location>
        <begin position="1605"/>
        <end position="1624"/>
    </location>
</feature>
<dbReference type="Proteomes" id="UP000692954">
    <property type="component" value="Unassembled WGS sequence"/>
</dbReference>
<evidence type="ECO:0000256" key="3">
    <source>
        <dbReference type="ARBA" id="ARBA00023157"/>
    </source>
</evidence>
<feature type="transmembrane region" description="Helical" evidence="4">
    <location>
        <begin position="1545"/>
        <end position="1569"/>
    </location>
</feature>
<feature type="domain" description="EGF-like" evidence="5">
    <location>
        <begin position="82"/>
        <end position="112"/>
    </location>
</feature>